<dbReference type="AlphaFoldDB" id="A0A655D0G9"/>
<proteinExistence type="predicted"/>
<organism evidence="1 2">
    <name type="scientific">Salmonella enterica subsp. enterica serovar Bovismorbificans</name>
    <dbReference type="NCBI Taxonomy" id="58097"/>
    <lineage>
        <taxon>Bacteria</taxon>
        <taxon>Pseudomonadati</taxon>
        <taxon>Pseudomonadota</taxon>
        <taxon>Gammaproteobacteria</taxon>
        <taxon>Enterobacterales</taxon>
        <taxon>Enterobacteriaceae</taxon>
        <taxon>Salmonella</taxon>
    </lineage>
</organism>
<name>A0A655D0G9_SALET</name>
<accession>A0A655D0G9</accession>
<evidence type="ECO:0000313" key="1">
    <source>
        <dbReference type="EMBL" id="CNU39670.1"/>
    </source>
</evidence>
<dbReference type="AntiFam" id="ANF00117">
    <property type="entry name" value="Shadow ORF (opposite PRN2)"/>
</dbReference>
<gene>
    <name evidence="1" type="ORF">ERS008202_02646</name>
</gene>
<dbReference type="Proteomes" id="UP000039541">
    <property type="component" value="Unassembled WGS sequence"/>
</dbReference>
<protein>
    <submittedName>
        <fullName evidence="1">Uncharacterized protein</fullName>
    </submittedName>
</protein>
<sequence>MGNALITRGGHFVLHWKVNPQLHHFQFAAPTGKRVGMELFMQNACACGHPLNVARADNAAATGRVPMLDFATINNRHGLETAVWMLPNAAFFITRRKCVRPGIIQQQEGTQLLRM</sequence>
<evidence type="ECO:0000313" key="2">
    <source>
        <dbReference type="Proteomes" id="UP000039541"/>
    </source>
</evidence>
<reference evidence="1 2" key="1">
    <citation type="submission" date="2015-03" db="EMBL/GenBank/DDBJ databases">
        <authorList>
            <consortium name="Pathogen Informatics"/>
        </authorList>
    </citation>
    <scope>NUCLEOTIDE SEQUENCE [LARGE SCALE GENOMIC DNA]</scope>
    <source>
        <strain evidence="1 2">3476</strain>
    </source>
</reference>
<dbReference type="EMBL" id="CQPC01000034">
    <property type="protein sequence ID" value="CNU39670.1"/>
    <property type="molecule type" value="Genomic_DNA"/>
</dbReference>